<evidence type="ECO:0000256" key="3">
    <source>
        <dbReference type="SAM" id="Phobius"/>
    </source>
</evidence>
<dbReference type="Gene3D" id="2.40.420.20">
    <property type="match status" value="1"/>
</dbReference>
<dbReference type="GO" id="GO:1990281">
    <property type="term" value="C:efflux pump complex"/>
    <property type="evidence" value="ECO:0007669"/>
    <property type="project" value="TreeGrafter"/>
</dbReference>
<proteinExistence type="predicted"/>
<dbReference type="Proteomes" id="UP000049983">
    <property type="component" value="Unassembled WGS sequence"/>
</dbReference>
<dbReference type="GeneID" id="97670875"/>
<gene>
    <name evidence="4" type="primary">mdtA_2</name>
    <name evidence="4" type="ORF">LA5096_03535</name>
</gene>
<dbReference type="AlphaFoldDB" id="A0A0M6ZDE2"/>
<keyword evidence="5" id="KW-1185">Reference proteome</keyword>
<dbReference type="STRING" id="311410.LA5095_00395"/>
<dbReference type="GO" id="GO:0015562">
    <property type="term" value="F:efflux transmembrane transporter activity"/>
    <property type="evidence" value="ECO:0007669"/>
    <property type="project" value="TreeGrafter"/>
</dbReference>
<name>A0A0M6ZDE2_9HYPH</name>
<dbReference type="Gene3D" id="1.10.287.470">
    <property type="entry name" value="Helix hairpin bin"/>
    <property type="match status" value="1"/>
</dbReference>
<evidence type="ECO:0000256" key="1">
    <source>
        <dbReference type="SAM" id="Coils"/>
    </source>
</evidence>
<keyword evidence="3" id="KW-1133">Transmembrane helix</keyword>
<dbReference type="RefSeq" id="WP_055111464.1">
    <property type="nucleotide sequence ID" value="NZ_CXWA01000006.1"/>
</dbReference>
<feature type="compositionally biased region" description="Polar residues" evidence="2">
    <location>
        <begin position="1"/>
        <end position="12"/>
    </location>
</feature>
<evidence type="ECO:0000256" key="2">
    <source>
        <dbReference type="SAM" id="MobiDB-lite"/>
    </source>
</evidence>
<dbReference type="PANTHER" id="PTHR30469">
    <property type="entry name" value="MULTIDRUG RESISTANCE PROTEIN MDTA"/>
    <property type="match status" value="1"/>
</dbReference>
<dbReference type="Gene3D" id="2.40.30.170">
    <property type="match status" value="1"/>
</dbReference>
<feature type="coiled-coil region" evidence="1">
    <location>
        <begin position="145"/>
        <end position="193"/>
    </location>
</feature>
<dbReference type="EMBL" id="CXWC01000011">
    <property type="protein sequence ID" value="CTQ73118.1"/>
    <property type="molecule type" value="Genomic_DNA"/>
</dbReference>
<feature type="coiled-coil region" evidence="1">
    <location>
        <begin position="232"/>
        <end position="259"/>
    </location>
</feature>
<dbReference type="Gene3D" id="2.40.50.100">
    <property type="match status" value="1"/>
</dbReference>
<protein>
    <submittedName>
        <fullName evidence="4">Multidrug transporter MdtA</fullName>
    </submittedName>
</protein>
<dbReference type="PANTHER" id="PTHR30469:SF12">
    <property type="entry name" value="MULTIDRUG RESISTANCE PROTEIN MDTA"/>
    <property type="match status" value="1"/>
</dbReference>
<evidence type="ECO:0000313" key="4">
    <source>
        <dbReference type="EMBL" id="CTQ73118.1"/>
    </source>
</evidence>
<feature type="region of interest" description="Disordered" evidence="2">
    <location>
        <begin position="446"/>
        <end position="471"/>
    </location>
</feature>
<reference evidence="5" key="1">
    <citation type="submission" date="2015-07" db="EMBL/GenBank/DDBJ databases">
        <authorList>
            <person name="Rodrigo-Torres Lidia"/>
            <person name="Arahal R.David."/>
        </authorList>
    </citation>
    <scope>NUCLEOTIDE SEQUENCE [LARGE SCALE GENOMIC DNA]</scope>
    <source>
        <strain evidence="5">CECT 5096</strain>
    </source>
</reference>
<keyword evidence="1" id="KW-0175">Coiled coil</keyword>
<evidence type="ECO:0000313" key="5">
    <source>
        <dbReference type="Proteomes" id="UP000049983"/>
    </source>
</evidence>
<feature type="transmembrane region" description="Helical" evidence="3">
    <location>
        <begin position="38"/>
        <end position="60"/>
    </location>
</feature>
<dbReference type="SUPFAM" id="SSF111369">
    <property type="entry name" value="HlyD-like secretion proteins"/>
    <property type="match status" value="2"/>
</dbReference>
<keyword evidence="3" id="KW-0812">Transmembrane</keyword>
<organism evidence="4 5">
    <name type="scientific">Roseibium album</name>
    <dbReference type="NCBI Taxonomy" id="311410"/>
    <lineage>
        <taxon>Bacteria</taxon>
        <taxon>Pseudomonadati</taxon>
        <taxon>Pseudomonadota</taxon>
        <taxon>Alphaproteobacteria</taxon>
        <taxon>Hyphomicrobiales</taxon>
        <taxon>Stappiaceae</taxon>
        <taxon>Roseibium</taxon>
    </lineage>
</organism>
<keyword evidence="3" id="KW-0472">Membrane</keyword>
<dbReference type="OrthoDB" id="9813967at2"/>
<feature type="region of interest" description="Disordered" evidence="2">
    <location>
        <begin position="1"/>
        <end position="25"/>
    </location>
</feature>
<sequence>MLQSLPQESGNEPASEILPPPDPQPGGRWRRTLLVLKALLQALIAFAILIGAFMGMNTLVATKPDVPKRPIQERSYAVETVTVAQGDYAPDINVFGETTAGREVELRALVGGEVVGVHPNLKAGGHVSEGDVLVAIDRFEYEGAVTEAEANLAEANAGLVESEGRVELERVNVLRAREQLEFAQRDLKRAEELVDRGAVTERTVDDRKLLVSQRQQSVEQTQNTLALEEAKVVQQKATVKRLEWRLENAMRQLDNTILSAPFDAIVRTEAAEPGRLVSVNDAVVALYSSDEFEVRFTLSDNQYGRLLAESGTVVDRPVEVIWYLGNAPVTYPATVSRIGADVASTRGGVDLIATIDSANAAVPLRPGAFVEISLPDQTYRDSFRIPETAYYGEGTVYVIEDGRLRPRQVDALAIDDGFILVSGDLQSGETLLTTRIPEAGSGLLVNDVAKQPEGSQDGAPQTANNRKSETE</sequence>
<accession>A0A0M6ZDE2</accession>